<evidence type="ECO:0000256" key="5">
    <source>
        <dbReference type="ARBA" id="ARBA00023004"/>
    </source>
</evidence>
<dbReference type="SUPFAM" id="SSF51197">
    <property type="entry name" value="Clavaminate synthase-like"/>
    <property type="match status" value="1"/>
</dbReference>
<feature type="domain" description="PHD-type" evidence="9">
    <location>
        <begin position="1349"/>
        <end position="1396"/>
    </location>
</feature>
<dbReference type="Gene3D" id="2.60.120.650">
    <property type="entry name" value="Cupin"/>
    <property type="match status" value="1"/>
</dbReference>
<dbReference type="OrthoDB" id="1678912at2759"/>
<reference evidence="12" key="1">
    <citation type="submission" date="2020-03" db="EMBL/GenBank/DDBJ databases">
        <title>FDA dAtabase for Regulatory Grade micrObial Sequences (FDA-ARGOS): Supporting development and validation of Infectious Disease Dx tests.</title>
        <authorList>
            <person name="Campos J."/>
            <person name="Goldberg B."/>
            <person name="Tallon L."/>
            <person name="Sadzewicz L."/>
            <person name="Vavikolanu K."/>
            <person name="Mehta A."/>
            <person name="Aluvathingal J."/>
            <person name="Nadendla S."/>
            <person name="Nandy P."/>
            <person name="Geyer C."/>
            <person name="Yan Y."/>
            <person name="Sichtig H."/>
        </authorList>
    </citation>
    <scope>NUCLEOTIDE SEQUENCE [LARGE SCALE GENOMIC DNA]</scope>
    <source>
        <strain evidence="12">FDAARGOS_652</strain>
    </source>
</reference>
<keyword evidence="2" id="KW-0479">Metal-binding</keyword>
<dbReference type="PANTHER" id="PTHR10694">
    <property type="entry name" value="LYSINE-SPECIFIC DEMETHYLASE"/>
    <property type="match status" value="1"/>
</dbReference>
<feature type="domain" description="ARID" evidence="10">
    <location>
        <begin position="178"/>
        <end position="293"/>
    </location>
</feature>
<dbReference type="InterPro" id="IPR013083">
    <property type="entry name" value="Znf_RING/FYVE/PHD"/>
</dbReference>
<dbReference type="InterPro" id="IPR001965">
    <property type="entry name" value="Znf_PHD"/>
</dbReference>
<protein>
    <submittedName>
        <fullName evidence="12">PLU-1-like family protein</fullName>
    </submittedName>
</protein>
<dbReference type="InterPro" id="IPR001606">
    <property type="entry name" value="ARID_dom"/>
</dbReference>
<sequence>MTLYPEDSGSSHTVHTFHKPLSTTIPSQTSTFPKTSRFFDTSSLPDLKHLEVSNDEHHQALLNGQFSNFNYIPFNISQQKSKTSPPINYDSIPNKFYIVPSTSEDANEIPLLHLNEELAKKPMNLIDSLSEIGRQYGAVKVKLPAKHEALFQTCNQVNSDLFWFHTNKVLNNPSKDEVLARLKFYRDLLEFHQRDQHYHFEDSEGTKKKEKNGASNLQSHLSKLPMIDKRPLDLFKLYQSVIVRGGFIEVINKKLWAQIGRELGYKGKIMTSLSSSLKASYQKILYPYELYIANQRTVMVKEEHVIDTLSSNGKRNLQPSNTFDKKTKIGNRYDAPLIIGSAKQFKRQFKTKVAKGLLANSPHLIDVKQPNTFVVKQNDKKRNKKAADTVNAFITPQTSFQASLSYIQNHEDEPSSTEMPKTASSYTLRQFMEKDIKFQEYVIQQNKDSFRSEPGQRDCISFQELENLYWRYARNDCIQSVFSNGVELEMGKDLPSSIHGSGFVKLGDDVSNFKNALNNHQLSLSHAKQAINAKYPNTTPHGFSHQNPWEYNKINSIDQMIESALYPWNLHNFSTLPNAILGTLSESDIGNRELTGTRVNVGMTFSTENWTCEDHFTQLINYHFFGAPKRWYFIPESEFEKFEQLVKDVSENASSRSMLNRNKPIDVENFCAVMFRSNGDEMETDVLIKSLENSVNTKPDVKLQHGNTALAKLRQHEKLIYNQDLRITPELLNKHNIRYTTTVQNPGEFVIKFPKTYSSAQSYGFNFTEETNFASSLWLEHAIEGEKWLSKQGILPNFSIFKLLVTVATTYDNGTCISFNSEVFAKVAKLYEKLYVDEIKLRDQIRKLKIKETSVNDESLSDITADDDYSAVFPSRVILTEIKSKDSMIVSMESFLKYSDLPEFMEKYQVELQLFHSDEKLKNFHKILSGYSVDFESWIRNYQELMAGDGEVNLKQYKLLLNEGDRINSSILSTSVAGDQQFDQQRLKSFREYLDNLRFFTSGAVQFIEDCQNILSLKHQQRIRNGQESSQQERSYSFNELLSIVEKIPSLNISCPEIDQIIELKTEIENFDKASRTLISKKNRSPQEFDDLISLGESFGLDIPSLDFIIRIRDRLRWIKTYNLIEKGVDPFADRKEVFSIADLRDFYKKGLDVLSEGDLELIKSIEEILNHSVVFDNEVKFFLSYTYVHDLDLEKLKSIVYSFTQKKLFLSSDNYTELSKIHTNLKLISLFNEKQTADKMPYHELKQLYNGIIDSGLKFETSKIQKALEEAELWADTEWQKFNNIKILTTMTDISFNDHINPKFTLNTKFVEKIQWLSYKSEYSLSIDDKFEDSSAISSRNEEQADPKYYCVCREYEHGTMVECEECREWYHVQCVKDISNHKADVYKCPVCLLLSSGQDEDKFIANKLTLNEVIKTYDSGQSLRAVPINEVTLVGELANFLKAYRDTFNIDEILIEQNDQIRLEKLTFVLRKLYGCGLHIDDLFMKVLQHARCTQKSILNGSKQIDDIRVSTVSGDETEPELEQETNEGANLLQQENSQTAVTTLNEELTINSKGNDKEDCNEVSTEDGTIGTNPDKRLNFVFYTPARKTTEADTQNGYYNSSFNQDILHLTKPSSALDNKDESLSNASSIAPPPQIEEEPISESLMKESVSSEHQKLKIEEQSAFAKPERNESFVDDNEGRMNGDLENDKLAHAEESQSVAEIKDDSEGRVLSVSTN</sequence>
<dbReference type="Pfam" id="PF08429">
    <property type="entry name" value="PLU-1"/>
    <property type="match status" value="1"/>
</dbReference>
<dbReference type="PROSITE" id="PS01359">
    <property type="entry name" value="ZF_PHD_1"/>
    <property type="match status" value="1"/>
</dbReference>
<evidence type="ECO:0000256" key="7">
    <source>
        <dbReference type="PROSITE-ProRule" id="PRU00146"/>
    </source>
</evidence>
<gene>
    <name evidence="12" type="ORF">FOB60_001748</name>
</gene>
<evidence type="ECO:0000259" key="11">
    <source>
        <dbReference type="PROSITE" id="PS51184"/>
    </source>
</evidence>
<evidence type="ECO:0000256" key="4">
    <source>
        <dbReference type="ARBA" id="ARBA00022833"/>
    </source>
</evidence>
<evidence type="ECO:0000313" key="12">
    <source>
        <dbReference type="EMBL" id="KAF6057193.1"/>
    </source>
</evidence>
<dbReference type="GO" id="GO:0000785">
    <property type="term" value="C:chromatin"/>
    <property type="evidence" value="ECO:0007669"/>
    <property type="project" value="TreeGrafter"/>
</dbReference>
<dbReference type="GO" id="GO:0005634">
    <property type="term" value="C:nucleus"/>
    <property type="evidence" value="ECO:0007669"/>
    <property type="project" value="UniProtKB-SubCell"/>
</dbReference>
<dbReference type="InterPro" id="IPR011011">
    <property type="entry name" value="Znf_FYVE_PHD"/>
</dbReference>
<dbReference type="PROSITE" id="PS51184">
    <property type="entry name" value="JMJC"/>
    <property type="match status" value="1"/>
</dbReference>
<evidence type="ECO:0000259" key="9">
    <source>
        <dbReference type="PROSITE" id="PS50016"/>
    </source>
</evidence>
<accession>A0A8X7TD17</accession>
<evidence type="ECO:0000256" key="8">
    <source>
        <dbReference type="SAM" id="MobiDB-lite"/>
    </source>
</evidence>
<evidence type="ECO:0000259" key="10">
    <source>
        <dbReference type="PROSITE" id="PS51011"/>
    </source>
</evidence>
<dbReference type="SUPFAM" id="SSF46774">
    <property type="entry name" value="ARID-like"/>
    <property type="match status" value="1"/>
</dbReference>
<dbReference type="PROSITE" id="PS51011">
    <property type="entry name" value="ARID"/>
    <property type="match status" value="1"/>
</dbReference>
<name>A0A8X7TD17_CANPA</name>
<dbReference type="InterPro" id="IPR003347">
    <property type="entry name" value="JmjC_dom"/>
</dbReference>
<dbReference type="SMART" id="SM01014">
    <property type="entry name" value="ARID"/>
    <property type="match status" value="1"/>
</dbReference>
<dbReference type="PROSITE" id="PS50016">
    <property type="entry name" value="ZF_PHD_2"/>
    <property type="match status" value="1"/>
</dbReference>
<evidence type="ECO:0000256" key="6">
    <source>
        <dbReference type="ARBA" id="ARBA00023242"/>
    </source>
</evidence>
<dbReference type="SMART" id="SM00249">
    <property type="entry name" value="PHD"/>
    <property type="match status" value="1"/>
</dbReference>
<dbReference type="SMART" id="SM00558">
    <property type="entry name" value="JmjC"/>
    <property type="match status" value="1"/>
</dbReference>
<dbReference type="SMART" id="SM00501">
    <property type="entry name" value="BRIGHT"/>
    <property type="match status" value="1"/>
</dbReference>
<dbReference type="PANTHER" id="PTHR10694:SF33">
    <property type="entry name" value="LYSINE-SPECIFIC DEMETHYLASE 5"/>
    <property type="match status" value="1"/>
</dbReference>
<organism evidence="12 13">
    <name type="scientific">Candida parapsilosis</name>
    <name type="common">Yeast</name>
    <dbReference type="NCBI Taxonomy" id="5480"/>
    <lineage>
        <taxon>Eukaryota</taxon>
        <taxon>Fungi</taxon>
        <taxon>Dikarya</taxon>
        <taxon>Ascomycota</taxon>
        <taxon>Saccharomycotina</taxon>
        <taxon>Pichiomycetes</taxon>
        <taxon>Debaryomycetaceae</taxon>
        <taxon>Candida/Lodderomyces clade</taxon>
        <taxon>Candida</taxon>
    </lineage>
</organism>
<evidence type="ECO:0000256" key="3">
    <source>
        <dbReference type="ARBA" id="ARBA00022771"/>
    </source>
</evidence>
<feature type="region of interest" description="Disordered" evidence="8">
    <location>
        <begin position="1"/>
        <end position="26"/>
    </location>
</feature>
<keyword evidence="4" id="KW-0862">Zinc</keyword>
<dbReference type="GO" id="GO:0006355">
    <property type="term" value="P:regulation of DNA-templated transcription"/>
    <property type="evidence" value="ECO:0007669"/>
    <property type="project" value="TreeGrafter"/>
</dbReference>
<dbReference type="EMBL" id="JABWAB010000003">
    <property type="protein sequence ID" value="KAF6057193.1"/>
    <property type="molecule type" value="Genomic_DNA"/>
</dbReference>
<keyword evidence="5" id="KW-0408">Iron</keyword>
<dbReference type="Gene3D" id="3.30.40.10">
    <property type="entry name" value="Zinc/RING finger domain, C3HC4 (zinc finger)"/>
    <property type="match status" value="1"/>
</dbReference>
<dbReference type="SUPFAM" id="SSF57903">
    <property type="entry name" value="FYVE/PHD zinc finger"/>
    <property type="match status" value="1"/>
</dbReference>
<proteinExistence type="predicted"/>
<dbReference type="GO" id="GO:0008270">
    <property type="term" value="F:zinc ion binding"/>
    <property type="evidence" value="ECO:0007669"/>
    <property type="project" value="UniProtKB-KW"/>
</dbReference>
<dbReference type="Gene3D" id="1.10.150.60">
    <property type="entry name" value="ARID DNA-binding domain"/>
    <property type="match status" value="1"/>
</dbReference>
<evidence type="ECO:0000313" key="13">
    <source>
        <dbReference type="Proteomes" id="UP000590412"/>
    </source>
</evidence>
<dbReference type="InterPro" id="IPR036431">
    <property type="entry name" value="ARID_dom_sf"/>
</dbReference>
<dbReference type="GO" id="GO:0003677">
    <property type="term" value="F:DNA binding"/>
    <property type="evidence" value="ECO:0007669"/>
    <property type="project" value="InterPro"/>
</dbReference>
<dbReference type="Pfam" id="PF01388">
    <property type="entry name" value="ARID"/>
    <property type="match status" value="1"/>
</dbReference>
<dbReference type="CDD" id="cd16100">
    <property type="entry name" value="ARID"/>
    <property type="match status" value="1"/>
</dbReference>
<dbReference type="Proteomes" id="UP000590412">
    <property type="component" value="Unassembled WGS sequence"/>
</dbReference>
<feature type="region of interest" description="Disordered" evidence="8">
    <location>
        <begin position="1619"/>
        <end position="1720"/>
    </location>
</feature>
<dbReference type="InterPro" id="IPR013637">
    <property type="entry name" value="Lys_sp_deMease-like_dom"/>
</dbReference>
<dbReference type="InterPro" id="IPR019787">
    <property type="entry name" value="Znf_PHD-finger"/>
</dbReference>
<evidence type="ECO:0000256" key="1">
    <source>
        <dbReference type="ARBA" id="ARBA00004123"/>
    </source>
</evidence>
<keyword evidence="3 7" id="KW-0863">Zinc-finger</keyword>
<dbReference type="CDD" id="cd15518">
    <property type="entry name" value="PHD_Ecm5p_Lid2p_like"/>
    <property type="match status" value="1"/>
</dbReference>
<comment type="subcellular location">
    <subcellularLocation>
        <location evidence="1">Nucleus</location>
    </subcellularLocation>
</comment>
<dbReference type="InterPro" id="IPR019786">
    <property type="entry name" value="Zinc_finger_PHD-type_CS"/>
</dbReference>
<feature type="domain" description="JmjC" evidence="11">
    <location>
        <begin position="565"/>
        <end position="790"/>
    </location>
</feature>
<evidence type="ECO:0000256" key="2">
    <source>
        <dbReference type="ARBA" id="ARBA00022723"/>
    </source>
</evidence>
<comment type="caution">
    <text evidence="12">The sequence shown here is derived from an EMBL/GenBank/DDBJ whole genome shotgun (WGS) entry which is preliminary data.</text>
</comment>
<feature type="compositionally biased region" description="Basic and acidic residues" evidence="8">
    <location>
        <begin position="1653"/>
        <end position="1712"/>
    </location>
</feature>
<keyword evidence="6" id="KW-0539">Nucleus</keyword>
<dbReference type="GO" id="GO:0034647">
    <property type="term" value="F:histone H3K4me/H3K4me2/H3K4me3 demethylase activity"/>
    <property type="evidence" value="ECO:0007669"/>
    <property type="project" value="TreeGrafter"/>
</dbReference>
<dbReference type="Pfam" id="PF02373">
    <property type="entry name" value="JmjC"/>
    <property type="match status" value="2"/>
</dbReference>